<proteinExistence type="predicted"/>
<dbReference type="Proteomes" id="UP000310477">
    <property type="component" value="Unassembled WGS sequence"/>
</dbReference>
<dbReference type="EMBL" id="SWBO01000003">
    <property type="protein sequence ID" value="TKC02155.1"/>
    <property type="molecule type" value="Genomic_DNA"/>
</dbReference>
<dbReference type="OrthoDB" id="886726at2"/>
<accession>A0A4U1C968</accession>
<organism evidence="1 2">
    <name type="scientific">Pedobacter cryotolerans</name>
    <dbReference type="NCBI Taxonomy" id="2571270"/>
    <lineage>
        <taxon>Bacteria</taxon>
        <taxon>Pseudomonadati</taxon>
        <taxon>Bacteroidota</taxon>
        <taxon>Sphingobacteriia</taxon>
        <taxon>Sphingobacteriales</taxon>
        <taxon>Sphingobacteriaceae</taxon>
        <taxon>Pedobacter</taxon>
    </lineage>
</organism>
<gene>
    <name evidence="1" type="ORF">FA045_07030</name>
</gene>
<evidence type="ECO:0000313" key="2">
    <source>
        <dbReference type="Proteomes" id="UP000310477"/>
    </source>
</evidence>
<protein>
    <recommendedName>
        <fullName evidence="3">Zinc-finger domain-containing protein</fullName>
    </recommendedName>
</protein>
<dbReference type="AlphaFoldDB" id="A0A4U1C968"/>
<name>A0A4U1C968_9SPHI</name>
<comment type="caution">
    <text evidence="1">The sequence shown here is derived from an EMBL/GenBank/DDBJ whole genome shotgun (WGS) entry which is preliminary data.</text>
</comment>
<evidence type="ECO:0000313" key="1">
    <source>
        <dbReference type="EMBL" id="TKC02155.1"/>
    </source>
</evidence>
<keyword evidence="2" id="KW-1185">Reference proteome</keyword>
<reference evidence="1 2" key="1">
    <citation type="submission" date="2019-04" db="EMBL/GenBank/DDBJ databases">
        <title>Pedobacter sp. AR-2-6 sp. nov., isolated from Arctic soil.</title>
        <authorList>
            <person name="Dahal R.H."/>
            <person name="Kim D.-U."/>
        </authorList>
    </citation>
    <scope>NUCLEOTIDE SEQUENCE [LARGE SCALE GENOMIC DNA]</scope>
    <source>
        <strain evidence="1 2">AR-2-6</strain>
    </source>
</reference>
<sequence>MTFMKDILYNCRKATFLIEKKNLTTISVREQVELKIHLAACSVCKLYQQQSSFINQMVKKHLVKEASQIGSLDNHFKEDLANKIKVKMADEDH</sequence>
<evidence type="ECO:0008006" key="3">
    <source>
        <dbReference type="Google" id="ProtNLM"/>
    </source>
</evidence>